<evidence type="ECO:0000313" key="2">
    <source>
        <dbReference type="EMBL" id="XDG30871.1"/>
    </source>
</evidence>
<reference evidence="2" key="1">
    <citation type="submission" date="2024-06" db="EMBL/GenBank/DDBJ databases">
        <authorList>
            <person name="Yang R."/>
        </authorList>
    </citation>
    <scope>NUCLEOTIDE SEQUENCE</scope>
</reference>
<organism evidence="2">
    <name type="scientific">Vibrio phage P018-4</name>
    <dbReference type="NCBI Taxonomy" id="3229728"/>
    <lineage>
        <taxon>Viruses</taxon>
        <taxon>Duplodnaviria</taxon>
        <taxon>Heunggongvirae</taxon>
        <taxon>Uroviricota</taxon>
        <taxon>Caudoviricetes</taxon>
    </lineage>
</organism>
<proteinExistence type="predicted"/>
<keyword evidence="1" id="KW-0472">Membrane</keyword>
<keyword evidence="1" id="KW-1133">Transmembrane helix</keyword>
<accession>A0AB39AJE7</accession>
<sequence length="65" mass="7653">MIWFLVKYCVLSFLLIIGIVYIDVDWWNEDSRRSTLLLLSWAASHGLATVSYLERGDWLTWSNKS</sequence>
<feature type="transmembrane region" description="Helical" evidence="1">
    <location>
        <begin position="6"/>
        <end position="24"/>
    </location>
</feature>
<name>A0AB39AJE7_9CAUD</name>
<protein>
    <submittedName>
        <fullName evidence="2">Uncharacterized protein</fullName>
    </submittedName>
</protein>
<dbReference type="EMBL" id="PP934186">
    <property type="protein sequence ID" value="XDG30871.1"/>
    <property type="molecule type" value="Genomic_DNA"/>
</dbReference>
<keyword evidence="1" id="KW-0812">Transmembrane</keyword>
<evidence type="ECO:0000256" key="1">
    <source>
        <dbReference type="SAM" id="Phobius"/>
    </source>
</evidence>